<gene>
    <name evidence="2" type="ORF">EBF16_26530</name>
</gene>
<evidence type="ECO:0000313" key="2">
    <source>
        <dbReference type="EMBL" id="AYO80111.1"/>
    </source>
</evidence>
<protein>
    <recommendedName>
        <fullName evidence="4">Gene transfer agent family protein</fullName>
    </recommendedName>
</protein>
<name>A0A3G2V768_SPHYA</name>
<organism evidence="2 3">
    <name type="scientific">Sphingobium yanoikuyae</name>
    <name type="common">Sphingomonas yanoikuyae</name>
    <dbReference type="NCBI Taxonomy" id="13690"/>
    <lineage>
        <taxon>Bacteria</taxon>
        <taxon>Pseudomonadati</taxon>
        <taxon>Pseudomonadota</taxon>
        <taxon>Alphaproteobacteria</taxon>
        <taxon>Sphingomonadales</taxon>
        <taxon>Sphingomonadaceae</taxon>
        <taxon>Sphingobium</taxon>
    </lineage>
</organism>
<proteinExistence type="predicted"/>
<evidence type="ECO:0000313" key="3">
    <source>
        <dbReference type="Proteomes" id="UP000280708"/>
    </source>
</evidence>
<dbReference type="RefSeq" id="WP_122129970.1">
    <property type="nucleotide sequence ID" value="NZ_CP033230.1"/>
</dbReference>
<dbReference type="EMBL" id="CP033230">
    <property type="protein sequence ID" value="AYO80111.1"/>
    <property type="molecule type" value="Genomic_DNA"/>
</dbReference>
<evidence type="ECO:0000256" key="1">
    <source>
        <dbReference type="SAM" id="MobiDB-lite"/>
    </source>
</evidence>
<dbReference type="Proteomes" id="UP000280708">
    <property type="component" value="Chromosome"/>
</dbReference>
<evidence type="ECO:0008006" key="4">
    <source>
        <dbReference type="Google" id="ProtNLM"/>
    </source>
</evidence>
<dbReference type="AlphaFoldDB" id="A0A3G2V768"/>
<feature type="region of interest" description="Disordered" evidence="1">
    <location>
        <begin position="104"/>
        <end position="127"/>
    </location>
</feature>
<sequence>MNPLRGEVPLVLGEGDAAIRLTLKLGINALCAAEQMTGKKSRAILDDMEDPRDGPSLDTIRVLVWAGLREHHPEYHLIQVGELIEEFRVPIFNRAILDGLASSFGTAEDRKSPNPRKAKPRKKTGTG</sequence>
<accession>A0A3G2V768</accession>
<feature type="compositionally biased region" description="Basic residues" evidence="1">
    <location>
        <begin position="113"/>
        <end position="127"/>
    </location>
</feature>
<reference evidence="2 3" key="1">
    <citation type="submission" date="2018-10" db="EMBL/GenBank/DDBJ databases">
        <title>Characterization and genome analysis of a novel bacterium Sphingobium yanoikuyae SJTF8 capable of degrading PAHs.</title>
        <authorList>
            <person name="Yin C."/>
            <person name="Xiong W."/>
            <person name="Liang R."/>
        </authorList>
    </citation>
    <scope>NUCLEOTIDE SEQUENCE [LARGE SCALE GENOMIC DNA]</scope>
    <source>
        <strain evidence="2 3">SJTF8</strain>
    </source>
</reference>